<feature type="compositionally biased region" description="Basic and acidic residues" evidence="1">
    <location>
        <begin position="742"/>
        <end position="751"/>
    </location>
</feature>
<feature type="compositionally biased region" description="Acidic residues" evidence="1">
    <location>
        <begin position="752"/>
        <end position="763"/>
    </location>
</feature>
<evidence type="ECO:0000256" key="1">
    <source>
        <dbReference type="SAM" id="MobiDB-lite"/>
    </source>
</evidence>
<feature type="region of interest" description="Disordered" evidence="1">
    <location>
        <begin position="884"/>
        <end position="907"/>
    </location>
</feature>
<accession>A0A3S5AED9</accession>
<dbReference type="Proteomes" id="UP000784294">
    <property type="component" value="Unassembled WGS sequence"/>
</dbReference>
<proteinExistence type="predicted"/>
<feature type="region of interest" description="Disordered" evidence="1">
    <location>
        <begin position="646"/>
        <end position="829"/>
    </location>
</feature>
<feature type="region of interest" description="Disordered" evidence="1">
    <location>
        <begin position="428"/>
        <end position="493"/>
    </location>
</feature>
<protein>
    <submittedName>
        <fullName evidence="2">Uncharacterized protein</fullName>
    </submittedName>
</protein>
<dbReference type="AlphaFoldDB" id="A0A3S5AED9"/>
<evidence type="ECO:0000313" key="3">
    <source>
        <dbReference type="Proteomes" id="UP000784294"/>
    </source>
</evidence>
<comment type="caution">
    <text evidence="2">The sequence shown here is derived from an EMBL/GenBank/DDBJ whole genome shotgun (WGS) entry which is preliminary data.</text>
</comment>
<evidence type="ECO:0000313" key="2">
    <source>
        <dbReference type="EMBL" id="VEL18419.1"/>
    </source>
</evidence>
<keyword evidence="3" id="KW-1185">Reference proteome</keyword>
<feature type="compositionally biased region" description="Basic residues" evidence="1">
    <location>
        <begin position="456"/>
        <end position="476"/>
    </location>
</feature>
<feature type="non-terminal residue" evidence="2">
    <location>
        <position position="907"/>
    </location>
</feature>
<feature type="compositionally biased region" description="Polar residues" evidence="1">
    <location>
        <begin position="719"/>
        <end position="732"/>
    </location>
</feature>
<name>A0A3S5AED9_9PLAT</name>
<gene>
    <name evidence="2" type="ORF">PXEA_LOCUS11859</name>
</gene>
<sequence>MGVQVLASISSSSPIVSTSSPRLLVDCPVTTALSFSPSLFHPTFPKVPLHNPSLVLGLSPADTQLGSLNKMVISSGLSPLSASPSASGSFSGNVDILAKVKAAIVTTPSTTPVASPSLGFLPSSVNKSHLCGPLSSSGICGLSVPFTVTSFSAGLASLGSFAGAAAFRTTSFSAFAAKATALETDVRKGFAHFDVSTISFSELAARAANISSTGRSPCPPCFSALDGKSPAGAGLLSNTPFASSLSTATAVCPTFTPGNPTPAGTTPSTSVGLWCSTPATGGGGASGQSGSETSCQPGSCNSILTAPLWYSHKGTLLSEDMVEPRLLFSAASSAISNAASGDDNISILEEPTLQAIPDQILSTSNKTASPGSEYRPIQSVVLRPAPIELTEETPYSRSLQVSPACSSSSNIMNPQHADYLAERSLARPPSNQITNQSPHSLPTETIIVEKRPSSSWRRKRRSRFGRIRSSKQRNSSRPKTDSAIAPNSPKLSTICCGSPQSNSSIILTSQPIRSKASDEFANRFSDPPTPSLALSSQSLTLVAPIEQNIISEDHSSFFPLSSCPSPHVYSNALITDPTFETVQSPEQIDSSLISSLVPSEPPKLLLLVRPDQHLTQPQSITDPSENPCTQRAQAAFIALQPCLSHNSPINTNLPNRREPPDDTDLTATMNRERDGEEIDLFQDKANIDTTYLPSPLLGGPEARTTGEPSPRNPPVPMPNGSTSTSSPVSNLISEDKTEEDFPEKKQNRMEEEGLQEPVPEEELVTCTSEAAEAVSESEDNSQPDAEGPSETDRSNPVQLESDSTEAHSSLAHPAEPTCQHAESLSHDEVAAGTPGIALFQATVDTSELERAPIRLKLNLKSLVKSVSTGSRSPGPGVAECDALARAEHEAREQRRERRTERRLAKAQ</sequence>
<dbReference type="EMBL" id="CAAALY010036929">
    <property type="protein sequence ID" value="VEL18419.1"/>
    <property type="molecule type" value="Genomic_DNA"/>
</dbReference>
<feature type="compositionally biased region" description="Polar residues" evidence="1">
    <location>
        <begin position="429"/>
        <end position="443"/>
    </location>
</feature>
<organism evidence="2 3">
    <name type="scientific">Protopolystoma xenopodis</name>
    <dbReference type="NCBI Taxonomy" id="117903"/>
    <lineage>
        <taxon>Eukaryota</taxon>
        <taxon>Metazoa</taxon>
        <taxon>Spiralia</taxon>
        <taxon>Lophotrochozoa</taxon>
        <taxon>Platyhelminthes</taxon>
        <taxon>Monogenea</taxon>
        <taxon>Polyopisthocotylea</taxon>
        <taxon>Polystomatidea</taxon>
        <taxon>Polystomatidae</taxon>
        <taxon>Protopolystoma</taxon>
    </lineage>
</organism>
<reference evidence="2" key="1">
    <citation type="submission" date="2018-11" db="EMBL/GenBank/DDBJ databases">
        <authorList>
            <consortium name="Pathogen Informatics"/>
        </authorList>
    </citation>
    <scope>NUCLEOTIDE SEQUENCE</scope>
</reference>